<dbReference type="Proteomes" id="UP000297229">
    <property type="component" value="Unassembled WGS sequence"/>
</dbReference>
<protein>
    <submittedName>
        <fullName evidence="1">Uncharacterized protein</fullName>
    </submittedName>
</protein>
<comment type="caution">
    <text evidence="1">The sequence shown here is derived from an EMBL/GenBank/DDBJ whole genome shotgun (WGS) entry which is preliminary data.</text>
</comment>
<dbReference type="EMBL" id="PQXM01000603">
    <property type="protein sequence ID" value="TGO71221.1"/>
    <property type="molecule type" value="Genomic_DNA"/>
</dbReference>
<dbReference type="AlphaFoldDB" id="A0A4Z1JBX5"/>
<name>A0A4Z1JBX5_9HELO</name>
<evidence type="ECO:0000313" key="2">
    <source>
        <dbReference type="Proteomes" id="UP000297229"/>
    </source>
</evidence>
<accession>A0A4Z1JBX5</accession>
<evidence type="ECO:0000313" key="1">
    <source>
        <dbReference type="EMBL" id="TGO71221.1"/>
    </source>
</evidence>
<reference evidence="1 2" key="1">
    <citation type="submission" date="2017-12" db="EMBL/GenBank/DDBJ databases">
        <title>Comparative genomics of Botrytis spp.</title>
        <authorList>
            <person name="Valero-Jimenez C.A."/>
            <person name="Tapia P."/>
            <person name="Veloso J."/>
            <person name="Silva-Moreno E."/>
            <person name="Staats M."/>
            <person name="Valdes J.H."/>
            <person name="Van Kan J.A.L."/>
        </authorList>
    </citation>
    <scope>NUCLEOTIDE SEQUENCE [LARGE SCALE GENOMIC DNA]</scope>
    <source>
        <strain evidence="1 2">Be9601</strain>
    </source>
</reference>
<gene>
    <name evidence="1" type="ORF">BELL_0605g00080</name>
</gene>
<organism evidence="1 2">
    <name type="scientific">Botrytis elliptica</name>
    <dbReference type="NCBI Taxonomy" id="278938"/>
    <lineage>
        <taxon>Eukaryota</taxon>
        <taxon>Fungi</taxon>
        <taxon>Dikarya</taxon>
        <taxon>Ascomycota</taxon>
        <taxon>Pezizomycotina</taxon>
        <taxon>Leotiomycetes</taxon>
        <taxon>Helotiales</taxon>
        <taxon>Sclerotiniaceae</taxon>
        <taxon>Botrytis</taxon>
    </lineage>
</organism>
<keyword evidence="2" id="KW-1185">Reference proteome</keyword>
<sequence length="201" mass="22785">MSNQLPCIRADLNLDLHLKFSANAPDNNPHIIHKTAGEKTDSVAATLVDVICTILAYQCPWSLVHLLNCSVEESYVVFNDLTSKKRWHYGYKILDDGQWILTAPGGFATETLVKHLIENEWLGNNAGFVRERDRRFEKPRLQIDAWLKHLERGIIDTLDPSKETKIGLLDETILSFLRLMARMSIIGLLRIVGLFCGGEQT</sequence>
<proteinExistence type="predicted"/>